<dbReference type="Proteomes" id="UP000549066">
    <property type="component" value="Unassembled WGS sequence"/>
</dbReference>
<organism evidence="2 3">
    <name type="scientific">Agromyces hippuratus</name>
    <dbReference type="NCBI Taxonomy" id="286438"/>
    <lineage>
        <taxon>Bacteria</taxon>
        <taxon>Bacillati</taxon>
        <taxon>Actinomycetota</taxon>
        <taxon>Actinomycetes</taxon>
        <taxon>Micrococcales</taxon>
        <taxon>Microbacteriaceae</taxon>
        <taxon>Agromyces</taxon>
    </lineage>
</organism>
<feature type="compositionally biased region" description="Low complexity" evidence="1">
    <location>
        <begin position="198"/>
        <end position="213"/>
    </location>
</feature>
<proteinExistence type="predicted"/>
<protein>
    <submittedName>
        <fullName evidence="2">Uncharacterized protein</fullName>
    </submittedName>
</protein>
<dbReference type="EMBL" id="JACCFI010000001">
    <property type="protein sequence ID" value="NYG21236.1"/>
    <property type="molecule type" value="Genomic_DNA"/>
</dbReference>
<dbReference type="AlphaFoldDB" id="A0A852WTD3"/>
<evidence type="ECO:0000256" key="1">
    <source>
        <dbReference type="SAM" id="MobiDB-lite"/>
    </source>
</evidence>
<accession>A0A852WTD3</accession>
<evidence type="ECO:0000313" key="2">
    <source>
        <dbReference type="EMBL" id="NYG21236.1"/>
    </source>
</evidence>
<sequence>MPIRLPHDGEQAMTLTRILPTLRRSIPDPIAGDHWPAATVATITDVVVDGVSLLRVVDLCGTPAVHLGRAVEPGTGGRIPSTTMHTGVVVVRVLEASAQRGVDRAIVIDGDLSELDPAWAEARLIGRASVARAVATTLTAAPSGCCAPAPIALPGDLTAGDLLALPYTAVTDDAGVARPASGWRSVEPDREQGRAYRSAGTTSAAKSSSPERS</sequence>
<gene>
    <name evidence="2" type="ORF">BJY17_001983</name>
</gene>
<feature type="region of interest" description="Disordered" evidence="1">
    <location>
        <begin position="176"/>
        <end position="213"/>
    </location>
</feature>
<evidence type="ECO:0000313" key="3">
    <source>
        <dbReference type="Proteomes" id="UP000549066"/>
    </source>
</evidence>
<reference evidence="2 3" key="1">
    <citation type="submission" date="2020-07" db="EMBL/GenBank/DDBJ databases">
        <title>Sequencing the genomes of 1000 actinobacteria strains.</title>
        <authorList>
            <person name="Klenk H.-P."/>
        </authorList>
    </citation>
    <scope>NUCLEOTIDE SEQUENCE [LARGE SCALE GENOMIC DNA]</scope>
    <source>
        <strain evidence="2 3">DSM 8598</strain>
    </source>
</reference>
<name>A0A852WTD3_9MICO</name>
<dbReference type="RefSeq" id="WP_179551219.1">
    <property type="nucleotide sequence ID" value="NZ_JACCFI010000001.1"/>
</dbReference>
<keyword evidence="3" id="KW-1185">Reference proteome</keyword>
<comment type="caution">
    <text evidence="2">The sequence shown here is derived from an EMBL/GenBank/DDBJ whole genome shotgun (WGS) entry which is preliminary data.</text>
</comment>